<dbReference type="Gene3D" id="3.90.550.10">
    <property type="entry name" value="Spore Coat Polysaccharide Biosynthesis Protein SpsA, Chain A"/>
    <property type="match status" value="1"/>
</dbReference>
<keyword evidence="9" id="KW-0472">Membrane</keyword>
<evidence type="ECO:0000256" key="6">
    <source>
        <dbReference type="ARBA" id="ARBA00022692"/>
    </source>
</evidence>
<feature type="domain" description="Galactosyltransferase N-terminal" evidence="13">
    <location>
        <begin position="73"/>
        <end position="122"/>
    </location>
</feature>
<keyword evidence="11" id="KW-0464">Manganese</keyword>
<dbReference type="AlphaFoldDB" id="A0A8C4S0I0"/>
<evidence type="ECO:0000259" key="12">
    <source>
        <dbReference type="Pfam" id="PF02709"/>
    </source>
</evidence>
<keyword evidence="10" id="KW-0325">Glycoprotein</keyword>
<comment type="similarity">
    <text evidence="3">Belongs to the glycosyltransferase 7 family.</text>
</comment>
<evidence type="ECO:0000256" key="11">
    <source>
        <dbReference type="ARBA" id="ARBA00023211"/>
    </source>
</evidence>
<evidence type="ECO:0000256" key="4">
    <source>
        <dbReference type="ARBA" id="ARBA00022676"/>
    </source>
</evidence>
<dbReference type="InterPro" id="IPR003859">
    <property type="entry name" value="Galactosyl_T"/>
</dbReference>
<evidence type="ECO:0000259" key="13">
    <source>
        <dbReference type="Pfam" id="PF13733"/>
    </source>
</evidence>
<dbReference type="InterPro" id="IPR027791">
    <property type="entry name" value="Galactosyl_T_C"/>
</dbReference>
<evidence type="ECO:0000256" key="5">
    <source>
        <dbReference type="ARBA" id="ARBA00022679"/>
    </source>
</evidence>
<organism evidence="14 15">
    <name type="scientific">Erpetoichthys calabaricus</name>
    <name type="common">Rope fish</name>
    <name type="synonym">Calamoichthys calabaricus</name>
    <dbReference type="NCBI Taxonomy" id="27687"/>
    <lineage>
        <taxon>Eukaryota</taxon>
        <taxon>Metazoa</taxon>
        <taxon>Chordata</taxon>
        <taxon>Craniata</taxon>
        <taxon>Vertebrata</taxon>
        <taxon>Euteleostomi</taxon>
        <taxon>Actinopterygii</taxon>
        <taxon>Polypteriformes</taxon>
        <taxon>Polypteridae</taxon>
        <taxon>Erpetoichthys</taxon>
    </lineage>
</organism>
<keyword evidence="4" id="KW-0328">Glycosyltransferase</keyword>
<dbReference type="InterPro" id="IPR027995">
    <property type="entry name" value="Galactosyl_T_N"/>
</dbReference>
<evidence type="ECO:0000256" key="1">
    <source>
        <dbReference type="ARBA" id="ARBA00004323"/>
    </source>
</evidence>
<accession>A0A8C4S0I0</accession>
<keyword evidence="7" id="KW-0735">Signal-anchor</keyword>
<dbReference type="PRINTS" id="PR02050">
    <property type="entry name" value="B14GALTRFASE"/>
</dbReference>
<dbReference type="GO" id="GO:0008092">
    <property type="term" value="F:cytoskeletal protein binding"/>
    <property type="evidence" value="ECO:0007669"/>
    <property type="project" value="TreeGrafter"/>
</dbReference>
<comment type="subcellular location">
    <subcellularLocation>
        <location evidence="1">Golgi apparatus membrane</location>
        <topology evidence="1">Single-pass type II membrane protein</topology>
    </subcellularLocation>
</comment>
<dbReference type="Pfam" id="PF02709">
    <property type="entry name" value="Glyco_transf_7C"/>
    <property type="match status" value="1"/>
</dbReference>
<reference evidence="14" key="2">
    <citation type="submission" date="2025-08" db="UniProtKB">
        <authorList>
            <consortium name="Ensembl"/>
        </authorList>
    </citation>
    <scope>IDENTIFICATION</scope>
</reference>
<keyword evidence="6" id="KW-0812">Transmembrane</keyword>
<evidence type="ECO:0000256" key="8">
    <source>
        <dbReference type="ARBA" id="ARBA00022989"/>
    </source>
</evidence>
<name>A0A8C4S0I0_ERPCA</name>
<evidence type="ECO:0000256" key="7">
    <source>
        <dbReference type="ARBA" id="ARBA00022968"/>
    </source>
</evidence>
<dbReference type="GO" id="GO:0006487">
    <property type="term" value="P:protein N-linked glycosylation"/>
    <property type="evidence" value="ECO:0007669"/>
    <property type="project" value="TreeGrafter"/>
</dbReference>
<dbReference type="InterPro" id="IPR029044">
    <property type="entry name" value="Nucleotide-diphossugar_trans"/>
</dbReference>
<keyword evidence="15" id="KW-1185">Reference proteome</keyword>
<dbReference type="GeneTree" id="ENSGT00940000155244"/>
<sequence>SSNPTGWPGRAGLAYLTCMAGVPVSVGKMTMEISEILDLTQTLMLKGGGLLVGPRDIAASIRNETNMSNFTCLLTQHCEEKFNRAKLMNIGYTEALKEYDYNCFIFSDVNLIPIDDRNISKCYSQPRHLSAFIDKFGFRLLYSQNFGGVSSFSKEQFKKINGFPNNYWSWGGEDDATCFLIIFCGMNLSRPNKLIGRYHMIAHDKDKKNDPNPHRFDRMNNTRFTMDSDGLNSLNYKVIEVQKQPLYTKVIVDVGTPSL</sequence>
<evidence type="ECO:0000313" key="14">
    <source>
        <dbReference type="Ensembl" id="ENSECRP00000010456.1"/>
    </source>
</evidence>
<dbReference type="GO" id="GO:0005975">
    <property type="term" value="P:carbohydrate metabolic process"/>
    <property type="evidence" value="ECO:0007669"/>
    <property type="project" value="InterPro"/>
</dbReference>
<proteinExistence type="inferred from homology"/>
<dbReference type="UniPathway" id="UPA00378"/>
<protein>
    <recommendedName>
        <fullName evidence="16">Beta-1,4-galactosyltransferase 1</fullName>
    </recommendedName>
</protein>
<dbReference type="PANTHER" id="PTHR19300">
    <property type="entry name" value="BETA-1,4-GALACTOSYLTRANSFERASE"/>
    <property type="match status" value="1"/>
</dbReference>
<feature type="domain" description="Galactosyltransferase C-terminal" evidence="12">
    <location>
        <begin position="127"/>
        <end position="204"/>
    </location>
</feature>
<evidence type="ECO:0000256" key="10">
    <source>
        <dbReference type="ARBA" id="ARBA00023180"/>
    </source>
</evidence>
<reference evidence="14" key="1">
    <citation type="submission" date="2021-06" db="EMBL/GenBank/DDBJ databases">
        <authorList>
            <consortium name="Wellcome Sanger Institute Data Sharing"/>
        </authorList>
    </citation>
    <scope>NUCLEOTIDE SEQUENCE [LARGE SCALE GENOMIC DNA]</scope>
</reference>
<evidence type="ECO:0000256" key="2">
    <source>
        <dbReference type="ARBA" id="ARBA00004922"/>
    </source>
</evidence>
<dbReference type="PANTHER" id="PTHR19300:SF5">
    <property type="entry name" value="BETA-1,4-GALACTOSYLTRANSFERASE 1"/>
    <property type="match status" value="1"/>
</dbReference>
<comment type="pathway">
    <text evidence="2">Protein modification; protein glycosylation.</text>
</comment>
<dbReference type="GO" id="GO:0000139">
    <property type="term" value="C:Golgi membrane"/>
    <property type="evidence" value="ECO:0007669"/>
    <property type="project" value="UniProtKB-SubCell"/>
</dbReference>
<evidence type="ECO:0000256" key="9">
    <source>
        <dbReference type="ARBA" id="ARBA00023136"/>
    </source>
</evidence>
<evidence type="ECO:0000313" key="15">
    <source>
        <dbReference type="Proteomes" id="UP000694620"/>
    </source>
</evidence>
<keyword evidence="5" id="KW-0808">Transferase</keyword>
<reference evidence="14" key="3">
    <citation type="submission" date="2025-09" db="UniProtKB">
        <authorList>
            <consortium name="Ensembl"/>
        </authorList>
    </citation>
    <scope>IDENTIFICATION</scope>
</reference>
<dbReference type="Pfam" id="PF13733">
    <property type="entry name" value="Glyco_transf_7N"/>
    <property type="match status" value="1"/>
</dbReference>
<evidence type="ECO:0008006" key="16">
    <source>
        <dbReference type="Google" id="ProtNLM"/>
    </source>
</evidence>
<dbReference type="Proteomes" id="UP000694620">
    <property type="component" value="Chromosome 8"/>
</dbReference>
<evidence type="ECO:0000256" key="3">
    <source>
        <dbReference type="ARBA" id="ARBA00005735"/>
    </source>
</evidence>
<keyword evidence="8" id="KW-1133">Transmembrane helix</keyword>
<dbReference type="GO" id="GO:0003831">
    <property type="term" value="F:beta-N-acetylglucosaminylglycopeptide beta-1,4-galactosyltransferase activity"/>
    <property type="evidence" value="ECO:0007669"/>
    <property type="project" value="TreeGrafter"/>
</dbReference>
<dbReference type="Ensembl" id="ENSECRT00000010631.1">
    <property type="protein sequence ID" value="ENSECRP00000010456.1"/>
    <property type="gene ID" value="ENSECRG00000006954.1"/>
</dbReference>
<dbReference type="SUPFAM" id="SSF53448">
    <property type="entry name" value="Nucleotide-diphospho-sugar transferases"/>
    <property type="match status" value="1"/>
</dbReference>